<reference evidence="5" key="1">
    <citation type="submission" date="2025-08" db="UniProtKB">
        <authorList>
            <consortium name="RefSeq"/>
        </authorList>
    </citation>
    <scope>IDENTIFICATION</scope>
    <source>
        <tissue evidence="5">Whole body</tissue>
    </source>
</reference>
<organism evidence="4 5">
    <name type="scientific">Sipha flava</name>
    <name type="common">yellow sugarcane aphid</name>
    <dbReference type="NCBI Taxonomy" id="143950"/>
    <lineage>
        <taxon>Eukaryota</taxon>
        <taxon>Metazoa</taxon>
        <taxon>Ecdysozoa</taxon>
        <taxon>Arthropoda</taxon>
        <taxon>Hexapoda</taxon>
        <taxon>Insecta</taxon>
        <taxon>Pterygota</taxon>
        <taxon>Neoptera</taxon>
        <taxon>Paraneoptera</taxon>
        <taxon>Hemiptera</taxon>
        <taxon>Sternorrhyncha</taxon>
        <taxon>Aphidomorpha</taxon>
        <taxon>Aphidoidea</taxon>
        <taxon>Aphididae</taxon>
        <taxon>Sipha</taxon>
    </lineage>
</organism>
<dbReference type="Gene3D" id="3.90.1150.10">
    <property type="entry name" value="Aspartate Aminotransferase, domain 1"/>
    <property type="match status" value="1"/>
</dbReference>
<dbReference type="PANTHER" id="PTHR43686:SF1">
    <property type="entry name" value="AMINOTRAN_5 DOMAIN-CONTAINING PROTEIN"/>
    <property type="match status" value="1"/>
</dbReference>
<feature type="compositionally biased region" description="Polar residues" evidence="1">
    <location>
        <begin position="871"/>
        <end position="883"/>
    </location>
</feature>
<dbReference type="Pfam" id="PF01171">
    <property type="entry name" value="ATP_bind_3"/>
    <property type="match status" value="1"/>
</dbReference>
<evidence type="ECO:0000259" key="2">
    <source>
        <dbReference type="Pfam" id="PF00266"/>
    </source>
</evidence>
<dbReference type="InterPro" id="IPR011063">
    <property type="entry name" value="TilS/TtcA_N"/>
</dbReference>
<feature type="region of interest" description="Disordered" evidence="1">
    <location>
        <begin position="627"/>
        <end position="648"/>
    </location>
</feature>
<dbReference type="InterPro" id="IPR015421">
    <property type="entry name" value="PyrdxlP-dep_Trfase_major"/>
</dbReference>
<sequence>MNTVKNTTKRFANRKFYALPDDYVKVTKSSQKSTDPVKLLKYVDENVIGKNTTFSGPYGRRKVVYCDYAASAKSLQFIEDYILKEVLPVYGNTHTTTNVTSLQSTLYRHEARDIVRNAVHASEDDAVIFVGSGCTGAVHKLIHAMDFASDDIKPIVLVGPYEHHSNLLPWREIGATIIRIAETKEGFIDLIDLENKLQLYQSVSPGAQLIGCFSAASNITGILADDIATTLVLHQYGALAFWDYASAAPYVVVDMNPLFPANDQAVYKDAIFFSGHKFVGGIQTPGVLVAKKKLFKNKVPNGSGGGAVFFVSRKEHRYLKDTELREEGGTGAIVESVRLGLALQLKQNIGVPFIMSREEKITKTVLSFLQTMPEIIVLGNCSQTVKRLPIFSLLVRHPRGAFLHHNFVCAILNDVFGVQARGGCACAGPYAQDLLGIDESLANEYENMLLEDERLDRHHLRRHEEHSSFEMLRPGFARISLPFFMSDNEVSFVLEALKMVATEGWKLLPQYTLNPETGEWKHHTNNVFRDRKWLGSIRYTDGKLAMPERKISAQNTCPADYSECLKTARNTFNKARKMAKRYPLPDQRSMFTEKAEKLRWFMLPSEAQDLLLGHSASHIKQGVPFSPTVYHGSPRTSESSSVSTPNSSLARYNSLSALDNSLSARIRSSSGSSEMLLPNKHLSPVELVSQRERCYSLGSNPTSPDKFRRLRERQCSCSSQTELSDSESRTSYGDSQHDECIQAYVQEMTKEFVTEIKSELREVIATVDNALSESSESLNIIDKRNNSILTNGHRVMPRNNSVPVITTTPCQNGLEEQVISRLSEFASEIKTEIHDMVSSVLASSPSLSDENTDTIMEKESDSESDKEINSKHPNLSSTDSGINIKTEPTECNTKKFKTECIVKMNCEKNVDFAVARWYCPPKPIWKPTIEAIREFKMIQDGDRIMVCLSGGKDSLSLLHTLHQYQYYASSKGIHFTLGAATVDPGSSAYNPKPLIPYLEALGVHYLYEEQKILEQAASAECSSICSFCSRMKRGRLYAAARANGYNVLALGQHLDDLAESFLMSTFHNGRLRSMKAHYAINERDLRVIRPFVYVREKMLRQFAETKKLPVIAENCPACFEAPKERHRTKQLLAQQEILFPSLFASLRSALRPLISFRQTGEETKAYYRMTGFADDQSEKDSEEEPTPF</sequence>
<dbReference type="InterPro" id="IPR000192">
    <property type="entry name" value="Aminotrans_V_dom"/>
</dbReference>
<dbReference type="Gene3D" id="3.40.50.620">
    <property type="entry name" value="HUPs"/>
    <property type="match status" value="1"/>
</dbReference>
<evidence type="ECO:0000313" key="4">
    <source>
        <dbReference type="Proteomes" id="UP000694846"/>
    </source>
</evidence>
<dbReference type="RefSeq" id="XP_025408616.1">
    <property type="nucleotide sequence ID" value="XM_025552831.1"/>
</dbReference>
<dbReference type="InterPro" id="IPR014729">
    <property type="entry name" value="Rossmann-like_a/b/a_fold"/>
</dbReference>
<protein>
    <submittedName>
        <fullName evidence="5">Uncharacterized protein LOC112682290</fullName>
    </submittedName>
</protein>
<feature type="domain" description="Aminotransferase class V" evidence="2">
    <location>
        <begin position="64"/>
        <end position="432"/>
    </location>
</feature>
<dbReference type="CDD" id="cd24138">
    <property type="entry name" value="TtcA-like"/>
    <property type="match status" value="1"/>
</dbReference>
<evidence type="ECO:0000259" key="3">
    <source>
        <dbReference type="Pfam" id="PF01171"/>
    </source>
</evidence>
<keyword evidence="4" id="KW-1185">Reference proteome</keyword>
<evidence type="ECO:0000256" key="1">
    <source>
        <dbReference type="SAM" id="MobiDB-lite"/>
    </source>
</evidence>
<accession>A0A8B8FDE7</accession>
<dbReference type="AlphaFoldDB" id="A0A8B8FDE7"/>
<feature type="compositionally biased region" description="Basic and acidic residues" evidence="1">
    <location>
        <begin position="855"/>
        <end position="870"/>
    </location>
</feature>
<dbReference type="InterPro" id="IPR015422">
    <property type="entry name" value="PyrdxlP-dep_Trfase_small"/>
</dbReference>
<dbReference type="SUPFAM" id="SSF52402">
    <property type="entry name" value="Adenine nucleotide alpha hydrolases-like"/>
    <property type="match status" value="1"/>
</dbReference>
<proteinExistence type="predicted"/>
<evidence type="ECO:0000313" key="5">
    <source>
        <dbReference type="RefSeq" id="XP_025408616.1"/>
    </source>
</evidence>
<dbReference type="GO" id="GO:0016740">
    <property type="term" value="F:transferase activity"/>
    <property type="evidence" value="ECO:0007669"/>
    <property type="project" value="UniProtKB-ARBA"/>
</dbReference>
<dbReference type="OrthoDB" id="420046at2759"/>
<feature type="region of interest" description="Disordered" evidence="1">
    <location>
        <begin position="841"/>
        <end position="883"/>
    </location>
</feature>
<dbReference type="InterPro" id="IPR015424">
    <property type="entry name" value="PyrdxlP-dep_Trfase"/>
</dbReference>
<name>A0A8B8FDE7_9HEMI</name>
<gene>
    <name evidence="5" type="primary">LOC112682290</name>
</gene>
<dbReference type="Pfam" id="PF00266">
    <property type="entry name" value="Aminotran_5"/>
    <property type="match status" value="1"/>
</dbReference>
<dbReference type="Proteomes" id="UP000694846">
    <property type="component" value="Unplaced"/>
</dbReference>
<feature type="compositionally biased region" description="Low complexity" evidence="1">
    <location>
        <begin position="633"/>
        <end position="648"/>
    </location>
</feature>
<dbReference type="SUPFAM" id="SSF53383">
    <property type="entry name" value="PLP-dependent transferases"/>
    <property type="match status" value="1"/>
</dbReference>
<dbReference type="GeneID" id="112682290"/>
<dbReference type="PANTHER" id="PTHR43686">
    <property type="entry name" value="SULFURTRANSFERASE-RELATED"/>
    <property type="match status" value="1"/>
</dbReference>
<feature type="domain" description="tRNA(Ile)-lysidine/2-thiocytidine synthase N-terminal" evidence="3">
    <location>
        <begin position="944"/>
        <end position="1111"/>
    </location>
</feature>
<dbReference type="Gene3D" id="3.40.640.10">
    <property type="entry name" value="Type I PLP-dependent aspartate aminotransferase-like (Major domain)"/>
    <property type="match status" value="1"/>
</dbReference>